<name>E4NCH6_KITSK</name>
<evidence type="ECO:0000313" key="3">
    <source>
        <dbReference type="EMBL" id="BAJ28907.1"/>
    </source>
</evidence>
<reference evidence="3 4" key="1">
    <citation type="journal article" date="2010" name="DNA Res.">
        <title>Genome sequence of Kitasatospora setae NBRC 14216T: an evolutionary snapshot of the family Streptomycetaceae.</title>
        <authorList>
            <person name="Ichikawa N."/>
            <person name="Oguchi A."/>
            <person name="Ikeda H."/>
            <person name="Ishikawa J."/>
            <person name="Kitani S."/>
            <person name="Watanabe Y."/>
            <person name="Nakamura S."/>
            <person name="Katano Y."/>
            <person name="Kishi E."/>
            <person name="Sasagawa M."/>
            <person name="Ankai A."/>
            <person name="Fukui S."/>
            <person name="Hashimoto Y."/>
            <person name="Kamata S."/>
            <person name="Otoguro M."/>
            <person name="Tanikawa S."/>
            <person name="Nihira T."/>
            <person name="Horinouchi S."/>
            <person name="Ohnishi Y."/>
            <person name="Hayakawa M."/>
            <person name="Kuzuyama T."/>
            <person name="Arisawa A."/>
            <person name="Nomoto F."/>
            <person name="Miura H."/>
            <person name="Takahashi Y."/>
            <person name="Fujita N."/>
        </authorList>
    </citation>
    <scope>NUCLEOTIDE SEQUENCE [LARGE SCALE GENOMIC DNA]</scope>
    <source>
        <strain evidence="4">ATCC 33774 / DSM 43861 / JCM 3304 / KCC A-0304 / NBRC 14216 / KM-6054</strain>
    </source>
</reference>
<dbReference type="KEGG" id="ksk:KSE_30970"/>
<feature type="transmembrane region" description="Helical" evidence="2">
    <location>
        <begin position="71"/>
        <end position="88"/>
    </location>
</feature>
<keyword evidence="2" id="KW-0812">Transmembrane</keyword>
<sequence>MPICPSCGAASPDPAATCANCGRPVAAPAIGDVIEDAGSAAAGPSPWGAGRIHHTRETPLLSRGWLTAGRVLIAPTALLVLAAAIGSGTSDGGDSTGPFATAWSTEGFQTWLALVLTGLGAPLRMVITSPGGKAATISGDSHLIMYAVSLGWLLTLWTGLHLVARGRRRAALAEPAPAAAGLQALRTGALSAAVALLLGWLAGHDTDLGSKSSALKVEIGPELLPLTLTAGLAAAAVVLAVDGAAALRAEAARRGWLGSLLLAWQHASRVLLGLLALLTAVALVVQLSGDRTFPHSDTLGLAVNNGLLIHGVGSGASLLTAGVFGFGHESMSLFDLGGHGDGWWCAALLPLAAALALGWSAHRGRLAPRDRAVLAGLYAALTAVLLLGTSMWATQSRSGAGAGGLSLQSRDTLGWSVVSVLVAAAVWALFGALVVPAVLDAVRGTPVPPHAPAPLPAPAAPPAVPPLPAAPPPLPAAAPALPVLPGQTVTDTLAHGSVELVPEEPPAPAVALDKDGDPHAAYRRPVEG</sequence>
<feature type="transmembrane region" description="Helical" evidence="2">
    <location>
        <begin position="108"/>
        <end position="127"/>
    </location>
</feature>
<feature type="region of interest" description="Disordered" evidence="1">
    <location>
        <begin position="507"/>
        <end position="528"/>
    </location>
</feature>
<feature type="transmembrane region" description="Helical" evidence="2">
    <location>
        <begin position="372"/>
        <end position="393"/>
    </location>
</feature>
<proteinExistence type="predicted"/>
<dbReference type="eggNOG" id="ENOG50320DR">
    <property type="taxonomic scope" value="Bacteria"/>
</dbReference>
<keyword evidence="4" id="KW-1185">Reference proteome</keyword>
<dbReference type="Proteomes" id="UP000007076">
    <property type="component" value="Chromosome"/>
</dbReference>
<feature type="transmembrane region" description="Helical" evidence="2">
    <location>
        <begin position="143"/>
        <end position="164"/>
    </location>
</feature>
<evidence type="ECO:0008006" key="5">
    <source>
        <dbReference type="Google" id="ProtNLM"/>
    </source>
</evidence>
<feature type="transmembrane region" description="Helical" evidence="2">
    <location>
        <begin position="267"/>
        <end position="287"/>
    </location>
</feature>
<dbReference type="PATRIC" id="fig|452652.3.peg.3108"/>
<organism evidence="3 4">
    <name type="scientific">Kitasatospora setae (strain ATCC 33774 / DSM 43861 / JCM 3304 / KCC A-0304 / NBRC 14216 / KM-6054)</name>
    <name type="common">Streptomyces setae</name>
    <dbReference type="NCBI Taxonomy" id="452652"/>
    <lineage>
        <taxon>Bacteria</taxon>
        <taxon>Bacillati</taxon>
        <taxon>Actinomycetota</taxon>
        <taxon>Actinomycetes</taxon>
        <taxon>Kitasatosporales</taxon>
        <taxon>Streptomycetaceae</taxon>
        <taxon>Kitasatospora</taxon>
    </lineage>
</organism>
<evidence type="ECO:0000256" key="1">
    <source>
        <dbReference type="SAM" id="MobiDB-lite"/>
    </source>
</evidence>
<gene>
    <name evidence="3" type="ordered locus">KSE_30970</name>
</gene>
<dbReference type="AlphaFoldDB" id="E4NCH6"/>
<protein>
    <recommendedName>
        <fullName evidence="5">Zinc-ribbon domain-containing protein</fullName>
    </recommendedName>
</protein>
<dbReference type="STRING" id="452652.KSE_30970"/>
<accession>E4NCH6</accession>
<dbReference type="RefSeq" id="WP_014136219.1">
    <property type="nucleotide sequence ID" value="NC_016109.1"/>
</dbReference>
<feature type="transmembrane region" description="Helical" evidence="2">
    <location>
        <begin position="184"/>
        <end position="202"/>
    </location>
</feature>
<feature type="transmembrane region" description="Helical" evidence="2">
    <location>
        <begin position="299"/>
        <end position="321"/>
    </location>
</feature>
<feature type="transmembrane region" description="Helical" evidence="2">
    <location>
        <begin position="341"/>
        <end position="360"/>
    </location>
</feature>
<keyword evidence="2" id="KW-0472">Membrane</keyword>
<feature type="transmembrane region" description="Helical" evidence="2">
    <location>
        <begin position="223"/>
        <end position="247"/>
    </location>
</feature>
<evidence type="ECO:0000313" key="4">
    <source>
        <dbReference type="Proteomes" id="UP000007076"/>
    </source>
</evidence>
<feature type="transmembrane region" description="Helical" evidence="2">
    <location>
        <begin position="413"/>
        <end position="439"/>
    </location>
</feature>
<evidence type="ECO:0000256" key="2">
    <source>
        <dbReference type="SAM" id="Phobius"/>
    </source>
</evidence>
<dbReference type="HOGENOM" id="CLU_515602_0_0_11"/>
<dbReference type="EMBL" id="AP010968">
    <property type="protein sequence ID" value="BAJ28907.1"/>
    <property type="molecule type" value="Genomic_DNA"/>
</dbReference>
<feature type="compositionally biased region" description="Basic and acidic residues" evidence="1">
    <location>
        <begin position="512"/>
        <end position="528"/>
    </location>
</feature>
<keyword evidence="2" id="KW-1133">Transmembrane helix</keyword>